<reference evidence="7 8" key="1">
    <citation type="submission" date="2016-11" db="EMBL/GenBank/DDBJ databases">
        <authorList>
            <person name="Jaros S."/>
            <person name="Januszkiewicz K."/>
            <person name="Wedrychowicz H."/>
        </authorList>
    </citation>
    <scope>NUCLEOTIDE SEQUENCE [LARGE SCALE GENOMIC DNA]</scope>
    <source>
        <strain evidence="7 8">DSM 15480</strain>
    </source>
</reference>
<comment type="similarity">
    <text evidence="1">Belongs to the ribonucleoside diphosphate reductase class-2 family.</text>
</comment>
<dbReference type="EC" id="1.17.4.1" evidence="2"/>
<dbReference type="OrthoDB" id="9801525at2"/>
<name>A0A1M6TGF4_9FIRM</name>
<evidence type="ECO:0000313" key="8">
    <source>
        <dbReference type="Proteomes" id="UP000184301"/>
    </source>
</evidence>
<dbReference type="AlphaFoldDB" id="A0A1M6TGF4"/>
<evidence type="ECO:0000259" key="6">
    <source>
        <dbReference type="Pfam" id="PF12637"/>
    </source>
</evidence>
<dbReference type="RefSeq" id="WP_073112335.1">
    <property type="nucleotide sequence ID" value="NZ_FQZY01000059.1"/>
</dbReference>
<keyword evidence="4" id="KW-0547">Nucleotide-binding</keyword>
<dbReference type="InterPro" id="IPR024434">
    <property type="entry name" value="TSCPD_dom"/>
</dbReference>
<dbReference type="GO" id="GO:0071897">
    <property type="term" value="P:DNA biosynthetic process"/>
    <property type="evidence" value="ECO:0007669"/>
    <property type="project" value="UniProtKB-KW"/>
</dbReference>
<evidence type="ECO:0000256" key="3">
    <source>
        <dbReference type="ARBA" id="ARBA00022634"/>
    </source>
</evidence>
<evidence type="ECO:0000256" key="1">
    <source>
        <dbReference type="ARBA" id="ARBA00007405"/>
    </source>
</evidence>
<evidence type="ECO:0000256" key="5">
    <source>
        <dbReference type="ARBA" id="ARBA00047754"/>
    </source>
</evidence>
<organism evidence="7 8">
    <name type="scientific">Hespellia stercorisuis DSM 15480</name>
    <dbReference type="NCBI Taxonomy" id="1121950"/>
    <lineage>
        <taxon>Bacteria</taxon>
        <taxon>Bacillati</taxon>
        <taxon>Bacillota</taxon>
        <taxon>Clostridia</taxon>
        <taxon>Lachnospirales</taxon>
        <taxon>Lachnospiraceae</taxon>
        <taxon>Hespellia</taxon>
    </lineage>
</organism>
<evidence type="ECO:0000256" key="2">
    <source>
        <dbReference type="ARBA" id="ARBA00012274"/>
    </source>
</evidence>
<feature type="domain" description="TSCPD" evidence="6">
    <location>
        <begin position="2"/>
        <end position="77"/>
    </location>
</feature>
<dbReference type="Pfam" id="PF12637">
    <property type="entry name" value="TSCPD"/>
    <property type="match status" value="1"/>
</dbReference>
<dbReference type="GO" id="GO:0000166">
    <property type="term" value="F:nucleotide binding"/>
    <property type="evidence" value="ECO:0007669"/>
    <property type="project" value="UniProtKB-KW"/>
</dbReference>
<accession>A0A1M6TGF4</accession>
<keyword evidence="8" id="KW-1185">Reference proteome</keyword>
<comment type="catalytic activity">
    <reaction evidence="5">
        <text>a 2'-deoxyribonucleoside 5'-diphosphate + [thioredoxin]-disulfide + H2O = a ribonucleoside 5'-diphosphate + [thioredoxin]-dithiol</text>
        <dbReference type="Rhea" id="RHEA:23252"/>
        <dbReference type="Rhea" id="RHEA-COMP:10698"/>
        <dbReference type="Rhea" id="RHEA-COMP:10700"/>
        <dbReference type="ChEBI" id="CHEBI:15377"/>
        <dbReference type="ChEBI" id="CHEBI:29950"/>
        <dbReference type="ChEBI" id="CHEBI:50058"/>
        <dbReference type="ChEBI" id="CHEBI:57930"/>
        <dbReference type="ChEBI" id="CHEBI:73316"/>
        <dbReference type="EC" id="1.17.4.1"/>
    </reaction>
</comment>
<dbReference type="NCBIfam" id="TIGR03905">
    <property type="entry name" value="TIGR03905_4_Cys"/>
    <property type="match status" value="1"/>
</dbReference>
<gene>
    <name evidence="7" type="ORF">SAMN02745243_03225</name>
</gene>
<evidence type="ECO:0000313" key="7">
    <source>
        <dbReference type="EMBL" id="SHK56057.1"/>
    </source>
</evidence>
<dbReference type="GO" id="GO:0004748">
    <property type="term" value="F:ribonucleoside-diphosphate reductase activity, thioredoxin disulfide as acceptor"/>
    <property type="evidence" value="ECO:0007669"/>
    <property type="project" value="UniProtKB-EC"/>
</dbReference>
<protein>
    <recommendedName>
        <fullName evidence="2">ribonucleoside-diphosphate reductase</fullName>
        <ecNumber evidence="2">1.17.4.1</ecNumber>
    </recommendedName>
</protein>
<dbReference type="EMBL" id="FQZY01000059">
    <property type="protein sequence ID" value="SHK56057.1"/>
    <property type="molecule type" value="Genomic_DNA"/>
</dbReference>
<dbReference type="InterPro" id="IPR023806">
    <property type="entry name" value="CHP03905"/>
</dbReference>
<dbReference type="Proteomes" id="UP000184301">
    <property type="component" value="Unassembled WGS sequence"/>
</dbReference>
<sequence length="80" mass="8535">MQYTPQGVCSRQINFELDGDIIKSVEFVGGCAGNTQGVARLIEGMNVEDAITRIDGIQCGFKGTSCPDQLARALKEAIGK</sequence>
<evidence type="ECO:0000256" key="4">
    <source>
        <dbReference type="ARBA" id="ARBA00022741"/>
    </source>
</evidence>
<keyword evidence="3" id="KW-0237">DNA synthesis</keyword>
<proteinExistence type="inferred from homology"/>